<reference evidence="3" key="1">
    <citation type="submission" date="2016-03" db="EMBL/GenBank/DDBJ databases">
        <authorList>
            <person name="Ploux O."/>
        </authorList>
    </citation>
    <scope>NUCLEOTIDE SEQUENCE [LARGE SCALE GENOMIC DNA]</scope>
    <source>
        <strain evidence="3">UK7</strain>
    </source>
</reference>
<gene>
    <name evidence="2" type="ORF">RCO7_14079</name>
</gene>
<comment type="caution">
    <text evidence="2">The sequence shown here is derived from an EMBL/GenBank/DDBJ whole genome shotgun (WGS) entry which is preliminary data.</text>
</comment>
<feature type="region of interest" description="Disordered" evidence="1">
    <location>
        <begin position="108"/>
        <end position="131"/>
    </location>
</feature>
<proteinExistence type="predicted"/>
<dbReference type="EMBL" id="FJUW01000001">
    <property type="protein sequence ID" value="CZS87970.1"/>
    <property type="molecule type" value="Genomic_DNA"/>
</dbReference>
<sequence length="204" mass="22896">MENWRASLVALKLQFDHTNRIHKFLLLDAHKREVEELDGELWRIVEADCHKTAEEISSIFSRHSPTNDLDAFWSSVRGHASGVQIVTAYLPIYERKVSELLTTTRRIMKDQEQGKKPKEPKAKRNATTALRGAKKTILRDQSGAPLNLKKPGALLEFSAAADEESVAKWLSEPLPVGSESDEEGADQSTERFPSDLSDDGTDKQ</sequence>
<dbReference type="AlphaFoldDB" id="A0A1E1JQQ3"/>
<dbReference type="Proteomes" id="UP000178129">
    <property type="component" value="Unassembled WGS sequence"/>
</dbReference>
<keyword evidence="3" id="KW-1185">Reference proteome</keyword>
<organism evidence="2 3">
    <name type="scientific">Rhynchosporium graminicola</name>
    <dbReference type="NCBI Taxonomy" id="2792576"/>
    <lineage>
        <taxon>Eukaryota</taxon>
        <taxon>Fungi</taxon>
        <taxon>Dikarya</taxon>
        <taxon>Ascomycota</taxon>
        <taxon>Pezizomycotina</taxon>
        <taxon>Leotiomycetes</taxon>
        <taxon>Helotiales</taxon>
        <taxon>Ploettnerulaceae</taxon>
        <taxon>Rhynchosporium</taxon>
    </lineage>
</organism>
<name>A0A1E1JQQ3_9HELO</name>
<evidence type="ECO:0000313" key="3">
    <source>
        <dbReference type="Proteomes" id="UP000178129"/>
    </source>
</evidence>
<dbReference type="InParanoid" id="A0A1E1JQQ3"/>
<evidence type="ECO:0000313" key="2">
    <source>
        <dbReference type="EMBL" id="CZS87970.1"/>
    </source>
</evidence>
<feature type="compositionally biased region" description="Basic and acidic residues" evidence="1">
    <location>
        <begin position="108"/>
        <end position="122"/>
    </location>
</feature>
<evidence type="ECO:0000256" key="1">
    <source>
        <dbReference type="SAM" id="MobiDB-lite"/>
    </source>
</evidence>
<protein>
    <submittedName>
        <fullName evidence="2">Uncharacterized protein</fullName>
    </submittedName>
</protein>
<feature type="region of interest" description="Disordered" evidence="1">
    <location>
        <begin position="170"/>
        <end position="204"/>
    </location>
</feature>
<accession>A0A1E1JQQ3</accession>